<keyword evidence="13" id="KW-0378">Hydrolase</keyword>
<keyword evidence="8 13" id="KW-0479">Metal-binding</keyword>
<evidence type="ECO:0000256" key="3">
    <source>
        <dbReference type="ARBA" id="ARBA00023157"/>
    </source>
</evidence>
<feature type="active site" description="Proton acceptor 2" evidence="10">
    <location>
        <position position="391"/>
    </location>
</feature>
<feature type="binding site" evidence="11">
    <location>
        <position position="390"/>
    </location>
    <ligand>
        <name>Zn(2+)</name>
        <dbReference type="ChEBI" id="CHEBI:29105"/>
        <label>2</label>
        <note>catalytic</note>
    </ligand>
</feature>
<keyword evidence="13" id="KW-0645">Protease</keyword>
<feature type="binding site" evidence="8">
    <location>
        <position position="394"/>
    </location>
    <ligand>
        <name>Zn(2+)</name>
        <dbReference type="ChEBI" id="CHEBI:29105"/>
        <label>1</label>
        <note>catalytic</note>
    </ligand>
</feature>
<evidence type="ECO:0000256" key="2">
    <source>
        <dbReference type="ARBA" id="ARBA00022729"/>
    </source>
</evidence>
<feature type="glycosylation site" description="N-linked (GlcNAc...) asparagine; partial" evidence="6">
    <location>
        <position position="346"/>
    </location>
</feature>
<evidence type="ECO:0000256" key="5">
    <source>
        <dbReference type="PIRSR" id="PIRSR601548-1"/>
    </source>
</evidence>
<sequence>MMVKHSCSILLAIFVIIVLLRGYSSTPTTLHLQEIDSELRNVITKNNIEKAMNKANEFLRKFDQQANKLQVESGEANWNYETDLTDEHLKEVVAVGERASAFYLNASTKARSIKSLDLPANLSRQVGLIARTASPSEKSLRVEISTLVGNMTKLYGAATVKQTLTNGTVVKLTNGDLSEIFVKSRNRTLLDWAWKEWREVVGPPMKQDFTSLIDFLNIGAREHSWIDYGSFLRSDYEMSDLEENLDEVWEQIEPLYRELHAYVRHKLSAVYELNSTSCLPASLLGDTFAQNWENIFDLVKPSNNSRTFDVTKQLHQQNYTVNKMFRLAESFFTSIGLDAMPESFWNNSVLVKPDNKEMVCHASAWDVSNSDVRIKMCTRVNQKDLTTIHHEMGHVEYFLAYRNQPTVFRAGANPGFHEAIGDTISLSVETPSYLNQVGLLNETDISKDDEISFLLNQALRRIAPIPYNLVVDKWRWKIYEGVVTEETYNEAWWSLRKKYQGVEPPVPRSAHAFDPASKYHIGANVPYVPYFISYILQFQLHNKLCQLAKHKGPLYLCSIYNSTTAGAEFKKLLSAGRSQPWPKLLKMFSGEQTLKADAILKYFDPLNNWLKKERKNVGYPLHWPTAKRSLLGEHEKLEGGHERSSITKADDDKATLSFNVPPGALKDLLKNYPEIKQQYDGGAVNLSTASQPSVENATNPSDSQMAAGNPDLRLPSPQQAPHQQLNHNDLPKLLTVANTPEKQPSKPPMGASLENTSPQTNEHTNSSTAMVDKTALVNTIQSLLQNNVSIFEQDKKPGVNTAPNMKESNTNQAITDSKPTNIPSDEKQTTMLPLSALTPLLSTLTNTHPTTSNNISQTTANLLPNNISNLSPSVDTKNTSTPDIPHNTVSSNGFNLVNPAPLPETPTKPPDTPSNEITSTETPSKEPPKTTLLSDALVNPESQNPNTKLMDQASKLSKDELLGVLKGVLSNQQQQTPKGAETAATTPELNKPSFDYLNLPKNNTYATDAQQQQQANNTLATATQPTQDLTNEDINNGLKKLLGMTDTKKMGDEKINMTTFGEDGSKFTKLLETCVRSSDDPKCLHGKIINEGGYLAKAKKGGDDSKQSISISPSALVQKLMEHKDAVDSTPDAVDNSHPSNVNLLKTPSETDQSNPQQIMSLLQKALTAKTTSTRQDVATNNNINKTMCNKMMKRHILNNLLSKRGFSIKYDCNNLLSNFTHVGLTGKSPVSTSDLLKNLIKESPNDISSNRALPPTHLQKTANGFQVDFDLHVKDQIPKESVSGTLKTLSNGRQQHIDLYKTPNGVVMKPKSSVQLLKPEFVPIAQNRDNIELRKTEKKTN</sequence>
<feature type="compositionally biased region" description="Polar residues" evidence="14">
    <location>
        <begin position="686"/>
        <end position="706"/>
    </location>
</feature>
<feature type="disulfide bond" evidence="9">
    <location>
        <begin position="545"/>
        <end position="557"/>
    </location>
</feature>
<keyword evidence="13" id="KW-0121">Carboxypeptidase</keyword>
<dbReference type="GO" id="GO:0006508">
    <property type="term" value="P:proteolysis"/>
    <property type="evidence" value="ECO:0007669"/>
    <property type="project" value="UniProtKB-KW"/>
</dbReference>
<dbReference type="Pfam" id="PF01401">
    <property type="entry name" value="Peptidase_M2"/>
    <property type="match status" value="1"/>
</dbReference>
<dbReference type="PRINTS" id="PR00791">
    <property type="entry name" value="PEPDIPTASEA"/>
</dbReference>
<dbReference type="RefSeq" id="XP_066914490.1">
    <property type="nucleotide sequence ID" value="XM_067058389.1"/>
</dbReference>
<name>A0A7M5V1F2_9CNID</name>
<proteinExistence type="inferred from homology"/>
<dbReference type="Gene3D" id="1.10.1370.20">
    <property type="entry name" value="Oligoendopeptidase f, C-terminal domain"/>
    <property type="match status" value="1"/>
</dbReference>
<dbReference type="PANTHER" id="PTHR10514">
    <property type="entry name" value="ANGIOTENSIN-CONVERTING ENZYME"/>
    <property type="match status" value="1"/>
</dbReference>
<evidence type="ECO:0000256" key="7">
    <source>
        <dbReference type="PIRSR" id="PIRSR601548-2"/>
    </source>
</evidence>
<feature type="region of interest" description="Disordered" evidence="14">
    <location>
        <begin position="969"/>
        <end position="992"/>
    </location>
</feature>
<feature type="region of interest" description="Disordered" evidence="14">
    <location>
        <begin position="738"/>
        <end position="768"/>
    </location>
</feature>
<feature type="region of interest" description="Disordered" evidence="14">
    <location>
        <begin position="1126"/>
        <end position="1155"/>
    </location>
</feature>
<feature type="region of interest" description="Disordered" evidence="14">
    <location>
        <begin position="863"/>
        <end position="932"/>
    </location>
</feature>
<feature type="region of interest" description="Disordered" evidence="14">
    <location>
        <begin position="686"/>
        <end position="725"/>
    </location>
</feature>
<feature type="compositionally biased region" description="Pro residues" evidence="14">
    <location>
        <begin position="900"/>
        <end position="912"/>
    </location>
</feature>
<evidence type="ECO:0000256" key="4">
    <source>
        <dbReference type="ARBA" id="ARBA00023180"/>
    </source>
</evidence>
<feature type="binding site" evidence="8">
    <location>
        <position position="418"/>
    </location>
    <ligand>
        <name>Zn(2+)</name>
        <dbReference type="ChEBI" id="CHEBI:29105"/>
        <label>1</label>
        <note>catalytic</note>
    </ligand>
</feature>
<feature type="active site" description="Proton donor 1" evidence="5">
    <location>
        <position position="520"/>
    </location>
</feature>
<evidence type="ECO:0000256" key="15">
    <source>
        <dbReference type="SAM" id="SignalP"/>
    </source>
</evidence>
<keyword evidence="4 6" id="KW-0325">Glycoprotein</keyword>
<dbReference type="CDD" id="cd06461">
    <property type="entry name" value="M2_ACE"/>
    <property type="match status" value="1"/>
</dbReference>
<evidence type="ECO:0000256" key="13">
    <source>
        <dbReference type="RuleBase" id="RU361144"/>
    </source>
</evidence>
<feature type="compositionally biased region" description="Low complexity" evidence="14">
    <location>
        <begin position="863"/>
        <end position="873"/>
    </location>
</feature>
<evidence type="ECO:0000313" key="17">
    <source>
        <dbReference type="Proteomes" id="UP000594262"/>
    </source>
</evidence>
<evidence type="ECO:0000256" key="1">
    <source>
        <dbReference type="ARBA" id="ARBA00008139"/>
    </source>
</evidence>
<comment type="caution">
    <text evidence="12">Lacks conserved residue(s) required for the propagation of feature annotation.</text>
</comment>
<feature type="binding site" evidence="11">
    <location>
        <position position="394"/>
    </location>
    <ligand>
        <name>Zn(2+)</name>
        <dbReference type="ChEBI" id="CHEBI:29105"/>
        <label>2</label>
        <note>catalytic</note>
    </ligand>
</feature>
<feature type="region of interest" description="Disordered" evidence="14">
    <location>
        <begin position="634"/>
        <end position="656"/>
    </location>
</feature>
<feature type="glycosylation site" description="N-linked (GlcNAc...) asparagine; partial" evidence="6">
    <location>
        <position position="166"/>
    </location>
</feature>
<protein>
    <recommendedName>
        <fullName evidence="13">Angiotensin-converting enzyme</fullName>
        <ecNumber evidence="13">3.4.-.-</ecNumber>
    </recommendedName>
</protein>
<evidence type="ECO:0000256" key="11">
    <source>
        <dbReference type="PIRSR" id="PIRSR601548-8"/>
    </source>
</evidence>
<dbReference type="GO" id="GO:0008241">
    <property type="term" value="F:peptidyl-dipeptidase activity"/>
    <property type="evidence" value="ECO:0007669"/>
    <property type="project" value="InterPro"/>
</dbReference>
<evidence type="ECO:0000256" key="10">
    <source>
        <dbReference type="PIRSR" id="PIRSR601548-6"/>
    </source>
</evidence>
<keyword evidence="13" id="KW-0482">Metalloprotease</keyword>
<dbReference type="InterPro" id="IPR001548">
    <property type="entry name" value="Peptidase_M2"/>
</dbReference>
<comment type="similarity">
    <text evidence="1 12 13">Belongs to the peptidase M2 family.</text>
</comment>
<keyword evidence="17" id="KW-1185">Reference proteome</keyword>
<dbReference type="Proteomes" id="UP000594262">
    <property type="component" value="Unplaced"/>
</dbReference>
<feature type="region of interest" description="Disordered" evidence="14">
    <location>
        <begin position="796"/>
        <end position="826"/>
    </location>
</feature>
<dbReference type="GO" id="GO:0008237">
    <property type="term" value="F:metallopeptidase activity"/>
    <property type="evidence" value="ECO:0007669"/>
    <property type="project" value="UniProtKB-KW"/>
</dbReference>
<feature type="active site" description="Proton acceptor 1" evidence="5">
    <location>
        <position position="391"/>
    </location>
</feature>
<evidence type="ECO:0000256" key="9">
    <source>
        <dbReference type="PIRSR" id="PIRSR601548-4"/>
    </source>
</evidence>
<feature type="signal peptide" evidence="15">
    <location>
        <begin position="1"/>
        <end position="25"/>
    </location>
</feature>
<evidence type="ECO:0000313" key="16">
    <source>
        <dbReference type="EnsemblMetazoa" id="CLYHEMP001872.1"/>
    </source>
</evidence>
<evidence type="ECO:0000256" key="14">
    <source>
        <dbReference type="SAM" id="MobiDB-lite"/>
    </source>
</evidence>
<evidence type="ECO:0000256" key="6">
    <source>
        <dbReference type="PIRSR" id="PIRSR601548-10"/>
    </source>
</evidence>
<keyword evidence="8 13" id="KW-0862">Zinc</keyword>
<feature type="binding site" evidence="8">
    <location>
        <position position="390"/>
    </location>
    <ligand>
        <name>Zn(2+)</name>
        <dbReference type="ChEBI" id="CHEBI:29105"/>
        <label>1</label>
        <note>catalytic</note>
    </ligand>
</feature>
<dbReference type="InterPro" id="IPR042088">
    <property type="entry name" value="OligoPept_F_C"/>
</dbReference>
<dbReference type="GeneID" id="136801732"/>
<feature type="compositionally biased region" description="Polar residues" evidence="14">
    <location>
        <begin position="1137"/>
        <end position="1155"/>
    </location>
</feature>
<dbReference type="PANTHER" id="PTHR10514:SF27">
    <property type="entry name" value="ANGIOTENSIN-CONVERTING ENZYME"/>
    <property type="match status" value="1"/>
</dbReference>
<feature type="compositionally biased region" description="Polar residues" evidence="14">
    <location>
        <begin position="874"/>
        <end position="895"/>
    </location>
</feature>
<dbReference type="Gene3D" id="1.10.1370.30">
    <property type="match status" value="1"/>
</dbReference>
<feature type="compositionally biased region" description="Basic and acidic residues" evidence="14">
    <location>
        <begin position="634"/>
        <end position="654"/>
    </location>
</feature>
<keyword evidence="2 15" id="KW-0732">Signal</keyword>
<feature type="compositionally biased region" description="Polar residues" evidence="14">
    <location>
        <begin position="753"/>
        <end position="768"/>
    </location>
</feature>
<feature type="compositionally biased region" description="Polar residues" evidence="14">
    <location>
        <begin position="801"/>
        <end position="823"/>
    </location>
</feature>
<organism evidence="16 17">
    <name type="scientific">Clytia hemisphaerica</name>
    <dbReference type="NCBI Taxonomy" id="252671"/>
    <lineage>
        <taxon>Eukaryota</taxon>
        <taxon>Metazoa</taxon>
        <taxon>Cnidaria</taxon>
        <taxon>Hydrozoa</taxon>
        <taxon>Hydroidolina</taxon>
        <taxon>Leptothecata</taxon>
        <taxon>Obeliida</taxon>
        <taxon>Clytiidae</taxon>
        <taxon>Clytia</taxon>
    </lineage>
</organism>
<evidence type="ECO:0000256" key="8">
    <source>
        <dbReference type="PIRSR" id="PIRSR601548-3"/>
    </source>
</evidence>
<dbReference type="EnsemblMetazoa" id="CLYHEMT001872.1">
    <property type="protein sequence ID" value="CLYHEMP001872.1"/>
    <property type="gene ID" value="CLYHEMG001872"/>
</dbReference>
<dbReference type="SUPFAM" id="SSF55486">
    <property type="entry name" value="Metalloproteases ('zincins'), catalytic domain"/>
    <property type="match status" value="1"/>
</dbReference>
<feature type="disulfide bond" evidence="9">
    <location>
        <begin position="360"/>
        <end position="377"/>
    </location>
</feature>
<dbReference type="GO" id="GO:0016020">
    <property type="term" value="C:membrane"/>
    <property type="evidence" value="ECO:0007669"/>
    <property type="project" value="InterPro"/>
</dbReference>
<comment type="cofactor">
    <cofactor evidence="13">
        <name>Zn(2+)</name>
        <dbReference type="ChEBI" id="CHEBI:29105"/>
    </cofactor>
    <text evidence="13">Binds 1 zinc ion per subunit.</text>
</comment>
<reference evidence="16" key="1">
    <citation type="submission" date="2021-01" db="UniProtKB">
        <authorList>
            <consortium name="EnsemblMetazoa"/>
        </authorList>
    </citation>
    <scope>IDENTIFICATION</scope>
</reference>
<dbReference type="GO" id="GO:0046872">
    <property type="term" value="F:metal ion binding"/>
    <property type="evidence" value="ECO:0007669"/>
    <property type="project" value="UniProtKB-KW"/>
</dbReference>
<feature type="active site" description="Proton donor 2" evidence="10">
    <location>
        <position position="520"/>
    </location>
</feature>
<feature type="chain" id="PRO_5029790959" description="Angiotensin-converting enzyme" evidence="15">
    <location>
        <begin position="26"/>
        <end position="1342"/>
    </location>
</feature>
<keyword evidence="3 9" id="KW-1015">Disulfide bond</keyword>
<feature type="compositionally biased region" description="Polar residues" evidence="14">
    <location>
        <begin position="969"/>
        <end position="988"/>
    </location>
</feature>
<dbReference type="EC" id="3.4.-.-" evidence="13"/>
<feature type="binding site" evidence="7">
    <location>
        <position position="236"/>
    </location>
    <ligand>
        <name>chloride</name>
        <dbReference type="ChEBI" id="CHEBI:17996"/>
        <label>1</label>
    </ligand>
</feature>
<feature type="compositionally biased region" description="Polar residues" evidence="14">
    <location>
        <begin position="716"/>
        <end position="725"/>
    </location>
</feature>
<dbReference type="GO" id="GO:0004180">
    <property type="term" value="F:carboxypeptidase activity"/>
    <property type="evidence" value="ECO:0007669"/>
    <property type="project" value="UniProtKB-KW"/>
</dbReference>
<feature type="binding site" evidence="11">
    <location>
        <position position="418"/>
    </location>
    <ligand>
        <name>Zn(2+)</name>
        <dbReference type="ChEBI" id="CHEBI:29105"/>
        <label>2</label>
        <note>catalytic</note>
    </ligand>
</feature>
<dbReference type="OrthoDB" id="10029630at2759"/>
<dbReference type="PROSITE" id="PS52011">
    <property type="entry name" value="PEPTIDASE_M2"/>
    <property type="match status" value="1"/>
</dbReference>
<evidence type="ECO:0000256" key="12">
    <source>
        <dbReference type="PROSITE-ProRule" id="PRU01355"/>
    </source>
</evidence>
<accession>A0A7M5V1F2</accession>